<feature type="compositionally biased region" description="Low complexity" evidence="1">
    <location>
        <begin position="615"/>
        <end position="625"/>
    </location>
</feature>
<evidence type="ECO:0000256" key="1">
    <source>
        <dbReference type="SAM" id="MobiDB-lite"/>
    </source>
</evidence>
<dbReference type="Gene3D" id="3.60.21.10">
    <property type="match status" value="1"/>
</dbReference>
<feature type="transmembrane region" description="Helical" evidence="2">
    <location>
        <begin position="218"/>
        <end position="237"/>
    </location>
</feature>
<gene>
    <name evidence="4" type="ORF">EDC03_0446</name>
</gene>
<protein>
    <submittedName>
        <fullName evidence="4">Calcineurin-like phosphoesterase family protein</fullName>
    </submittedName>
</protein>
<dbReference type="SUPFAM" id="SSF56300">
    <property type="entry name" value="Metallo-dependent phosphatases"/>
    <property type="match status" value="1"/>
</dbReference>
<dbReference type="AlphaFoldDB" id="A0A3N1HTN7"/>
<name>A0A3N1HTN7_9ACTN</name>
<evidence type="ECO:0000256" key="2">
    <source>
        <dbReference type="SAM" id="Phobius"/>
    </source>
</evidence>
<keyword evidence="2" id="KW-0472">Membrane</keyword>
<dbReference type="InterPro" id="IPR029052">
    <property type="entry name" value="Metallo-depent_PP-like"/>
</dbReference>
<dbReference type="EMBL" id="RJKN01000001">
    <property type="protein sequence ID" value="ROP45837.1"/>
    <property type="molecule type" value="Genomic_DNA"/>
</dbReference>
<keyword evidence="2" id="KW-1133">Transmembrane helix</keyword>
<evidence type="ECO:0000259" key="3">
    <source>
        <dbReference type="Pfam" id="PF00149"/>
    </source>
</evidence>
<organism evidence="4 5">
    <name type="scientific">Pseudokineococcus lusitanus</name>
    <dbReference type="NCBI Taxonomy" id="763993"/>
    <lineage>
        <taxon>Bacteria</taxon>
        <taxon>Bacillati</taxon>
        <taxon>Actinomycetota</taxon>
        <taxon>Actinomycetes</taxon>
        <taxon>Kineosporiales</taxon>
        <taxon>Kineosporiaceae</taxon>
        <taxon>Pseudokineococcus</taxon>
    </lineage>
</organism>
<feature type="region of interest" description="Disordered" evidence="1">
    <location>
        <begin position="1"/>
        <end position="51"/>
    </location>
</feature>
<comment type="caution">
    <text evidence="4">The sequence shown here is derived from an EMBL/GenBank/DDBJ whole genome shotgun (WGS) entry which is preliminary data.</text>
</comment>
<feature type="compositionally biased region" description="Acidic residues" evidence="1">
    <location>
        <begin position="627"/>
        <end position="636"/>
    </location>
</feature>
<dbReference type="InterPro" id="IPR004843">
    <property type="entry name" value="Calcineurin-like_PHP"/>
</dbReference>
<feature type="transmembrane region" description="Helical" evidence="2">
    <location>
        <begin position="60"/>
        <end position="80"/>
    </location>
</feature>
<feature type="region of interest" description="Disordered" evidence="1">
    <location>
        <begin position="609"/>
        <end position="676"/>
    </location>
</feature>
<evidence type="ECO:0000313" key="4">
    <source>
        <dbReference type="EMBL" id="ROP45837.1"/>
    </source>
</evidence>
<keyword evidence="5" id="KW-1185">Reference proteome</keyword>
<dbReference type="GO" id="GO:0016787">
    <property type="term" value="F:hydrolase activity"/>
    <property type="evidence" value="ECO:0007669"/>
    <property type="project" value="InterPro"/>
</dbReference>
<feature type="domain" description="Calcineurin-like phosphoesterase" evidence="3">
    <location>
        <begin position="369"/>
        <end position="450"/>
    </location>
</feature>
<keyword evidence="2" id="KW-0812">Transmembrane</keyword>
<feature type="compositionally biased region" description="Pro residues" evidence="1">
    <location>
        <begin position="23"/>
        <end position="33"/>
    </location>
</feature>
<dbReference type="Pfam" id="PF00149">
    <property type="entry name" value="Metallophos"/>
    <property type="match status" value="1"/>
</dbReference>
<evidence type="ECO:0000313" key="5">
    <source>
        <dbReference type="Proteomes" id="UP000276232"/>
    </source>
</evidence>
<feature type="transmembrane region" description="Helical" evidence="2">
    <location>
        <begin position="180"/>
        <end position="197"/>
    </location>
</feature>
<proteinExistence type="predicted"/>
<dbReference type="Proteomes" id="UP000276232">
    <property type="component" value="Unassembled WGS sequence"/>
</dbReference>
<dbReference type="InParanoid" id="A0A3N1HTN7"/>
<feature type="compositionally biased region" description="Low complexity" evidence="1">
    <location>
        <begin position="318"/>
        <end position="339"/>
    </location>
</feature>
<sequence>MTRTRRGEVACATAARHHRAVPPASPAPDPSAPDVPEGDAADDGALPGRSRRWRRPRGRVVAGWVALVAALGLVAAVFGVTSARTTASLGPHVATYAVTTDGEVSVDLGPLGALVLDAPLPLHLGVDVAVAEIPADLTEVGASTSVVELLGGDLQGYLQLFTAPQATLDVVTQGLVADAVQRWLLTWGGLVAVTLVGRALLGRGRRAELLALGRRHRVWLAVVLVVALVGAVVAAGLRPQAQRDAAGSGAFPVLDGTPLEGARVTGRLAGVVDLVAGFVTEQVEENDAFYAAVTTDLERAWAAASPDDPAVAAALAARGVEEPTASPTTATAPTATGSSDGDEDDLVEDAELPAGEVEDPLDDEVVTALVISDLHCNVGMAGPVARVAALGGADLVLNAGDTTMNGSSVEQTCVTAFASALGDLPVVVADGNHDSADTAAQERAAGWTVLEGDVVEVEGLRLLGAPDPRATRLLAGTEATAEAPTAGGLADELATRACDDGDVDLLLIHDASIAAPSLEQGCVPASVSGHYHVRTDPEQVGRGIRYISSSTAGAVLNQLTVGPLNGTAEATLLRFDREDGRLLSWRLVTASPQAEVTVSPWQAWPEPEAQATDVAAAPPSLLPPATEDGEPVDPDDVAGAPGQPALDEEGQPLDDGTGEPGADGAGATAPPATPGG</sequence>
<feature type="region of interest" description="Disordered" evidence="1">
    <location>
        <begin position="318"/>
        <end position="346"/>
    </location>
</feature>
<reference evidence="4 5" key="1">
    <citation type="journal article" date="2015" name="Stand. Genomic Sci.">
        <title>Genomic Encyclopedia of Bacterial and Archaeal Type Strains, Phase III: the genomes of soil and plant-associated and newly described type strains.</title>
        <authorList>
            <person name="Whitman W.B."/>
            <person name="Woyke T."/>
            <person name="Klenk H.P."/>
            <person name="Zhou Y."/>
            <person name="Lilburn T.G."/>
            <person name="Beck B.J."/>
            <person name="De Vos P."/>
            <person name="Vandamme P."/>
            <person name="Eisen J.A."/>
            <person name="Garrity G."/>
            <person name="Hugenholtz P."/>
            <person name="Kyrpides N.C."/>
        </authorList>
    </citation>
    <scope>NUCLEOTIDE SEQUENCE [LARGE SCALE GENOMIC DNA]</scope>
    <source>
        <strain evidence="4 5">CECT 7306</strain>
    </source>
</reference>
<accession>A0A3N1HTN7</accession>